<dbReference type="EMBL" id="RIBY02002395">
    <property type="protein sequence ID" value="KAH9817016.1"/>
    <property type="molecule type" value="Genomic_DNA"/>
</dbReference>
<accession>A0A9W7SJN8</accession>
<reference evidence="2 3" key="2">
    <citation type="journal article" date="2021" name="Curr. Genet.">
        <title>Genetic response to nitrogen starvation in the aggressive Eucalyptus foliar pathogen Teratosphaeria destructans.</title>
        <authorList>
            <person name="Havenga M."/>
            <person name="Wingfield B.D."/>
            <person name="Wingfield M.J."/>
            <person name="Dreyer L.L."/>
            <person name="Roets F."/>
            <person name="Aylward J."/>
        </authorList>
    </citation>
    <scope>NUCLEOTIDE SEQUENCE [LARGE SCALE GENOMIC DNA]</scope>
    <source>
        <strain evidence="2">CMW44962</strain>
    </source>
</reference>
<evidence type="ECO:0000313" key="3">
    <source>
        <dbReference type="Proteomes" id="UP001138500"/>
    </source>
</evidence>
<sequence length="346" mass="39623">MFRCKDNEDETRFYGPNNVLLADEVYKIRHGRISGFTKIWLDTLEAMNYRMPTDRGAIAFYIYANAAKYAAYAYILADVVILRGTIRVLVLNTKSTYRSDKQYLADLVRIDYANAIIQPTKVIFNYALGDIIKDIAKQTLTALGYIKEAIKLSKFLLNRRIASDNVEGTLFTFKATTGLDLSLDYWMYFDRDLRCASTDSPSFEPCYADNRITNKLRYKVHRAVDVLYSPNINKYLLTAVLDAYKAKTNNKRPKVDTKKDLLRTYLEERYNADLNFKMDISRAELYNKAFPVDLYALFLGFNRATEANQATIPRPTIGSKSYNGQQVVPTPDLANRDTNGMDGRSS</sequence>
<protein>
    <submittedName>
        <fullName evidence="2">Uncharacterized protein</fullName>
    </submittedName>
</protein>
<reference evidence="2 3" key="1">
    <citation type="journal article" date="2018" name="IMA Fungus">
        <title>IMA Genome-F 10: Nine draft genome sequences of Claviceps purpurea s.lat., including C. arundinis, C. humidiphila, and C. cf. spartinae, pseudomolecules for the pitch canker pathogen Fusarium circinatum, draft genome of Davidsoniella eucalypti, Grosmannia galeiformis, Quambalaria eucalypti, and Teratosphaeria destructans.</title>
        <authorList>
            <person name="Wingfield B.D."/>
            <person name="Liu M."/>
            <person name="Nguyen H.D."/>
            <person name="Lane F.A."/>
            <person name="Morgan S.W."/>
            <person name="De Vos L."/>
            <person name="Wilken P.M."/>
            <person name="Duong T.A."/>
            <person name="Aylward J."/>
            <person name="Coetzee M.P."/>
            <person name="Dadej K."/>
            <person name="De Beer Z.W."/>
            <person name="Findlay W."/>
            <person name="Havenga M."/>
            <person name="Kolarik M."/>
            <person name="Menzies J.G."/>
            <person name="Naidoo K."/>
            <person name="Pochopski O."/>
            <person name="Shoukouhi P."/>
            <person name="Santana Q.C."/>
            <person name="Seifert K.A."/>
            <person name="Soal N."/>
            <person name="Steenkamp E.T."/>
            <person name="Tatham C.T."/>
            <person name="van der Nest M.A."/>
            <person name="Wingfield M.J."/>
        </authorList>
    </citation>
    <scope>NUCLEOTIDE SEQUENCE [LARGE SCALE GENOMIC DNA]</scope>
    <source>
        <strain evidence="2">CMW44962</strain>
    </source>
</reference>
<feature type="compositionally biased region" description="Polar residues" evidence="1">
    <location>
        <begin position="318"/>
        <end position="328"/>
    </location>
</feature>
<evidence type="ECO:0000256" key="1">
    <source>
        <dbReference type="SAM" id="MobiDB-lite"/>
    </source>
</evidence>
<dbReference type="Proteomes" id="UP001138500">
    <property type="component" value="Unassembled WGS sequence"/>
</dbReference>
<keyword evidence="3" id="KW-1185">Reference proteome</keyword>
<comment type="caution">
    <text evidence="2">The sequence shown here is derived from an EMBL/GenBank/DDBJ whole genome shotgun (WGS) entry which is preliminary data.</text>
</comment>
<name>A0A9W7SJN8_9PEZI</name>
<feature type="region of interest" description="Disordered" evidence="1">
    <location>
        <begin position="312"/>
        <end position="346"/>
    </location>
</feature>
<dbReference type="AlphaFoldDB" id="A0A9W7SJN8"/>
<gene>
    <name evidence="2" type="ORF">Tdes44962_MAKER10377</name>
</gene>
<evidence type="ECO:0000313" key="2">
    <source>
        <dbReference type="EMBL" id="KAH9817016.1"/>
    </source>
</evidence>
<organism evidence="2 3">
    <name type="scientific">Teratosphaeria destructans</name>
    <dbReference type="NCBI Taxonomy" id="418781"/>
    <lineage>
        <taxon>Eukaryota</taxon>
        <taxon>Fungi</taxon>
        <taxon>Dikarya</taxon>
        <taxon>Ascomycota</taxon>
        <taxon>Pezizomycotina</taxon>
        <taxon>Dothideomycetes</taxon>
        <taxon>Dothideomycetidae</taxon>
        <taxon>Mycosphaerellales</taxon>
        <taxon>Teratosphaeriaceae</taxon>
        <taxon>Teratosphaeria</taxon>
    </lineage>
</organism>
<proteinExistence type="predicted"/>